<keyword evidence="2" id="KW-0732">Signal</keyword>
<gene>
    <name evidence="4" type="primary">LOC108618346</name>
</gene>
<dbReference type="RefSeq" id="XP_017869808.1">
    <property type="nucleotide sequence ID" value="XM_018014319.1"/>
</dbReference>
<keyword evidence="3" id="KW-1185">Reference proteome</keyword>
<evidence type="ECO:0000313" key="3">
    <source>
        <dbReference type="Proteomes" id="UP000694904"/>
    </source>
</evidence>
<feature type="chain" id="PRO_5047080687" evidence="2">
    <location>
        <begin position="20"/>
        <end position="275"/>
    </location>
</feature>
<organism evidence="3 4">
    <name type="scientific">Drosophila arizonae</name>
    <name type="common">Fruit fly</name>
    <dbReference type="NCBI Taxonomy" id="7263"/>
    <lineage>
        <taxon>Eukaryota</taxon>
        <taxon>Metazoa</taxon>
        <taxon>Ecdysozoa</taxon>
        <taxon>Arthropoda</taxon>
        <taxon>Hexapoda</taxon>
        <taxon>Insecta</taxon>
        <taxon>Pterygota</taxon>
        <taxon>Neoptera</taxon>
        <taxon>Endopterygota</taxon>
        <taxon>Diptera</taxon>
        <taxon>Brachycera</taxon>
        <taxon>Muscomorpha</taxon>
        <taxon>Ephydroidea</taxon>
        <taxon>Drosophilidae</taxon>
        <taxon>Drosophila</taxon>
    </lineage>
</organism>
<dbReference type="GeneID" id="108618346"/>
<evidence type="ECO:0000256" key="2">
    <source>
        <dbReference type="SAM" id="SignalP"/>
    </source>
</evidence>
<feature type="compositionally biased region" description="Pro residues" evidence="1">
    <location>
        <begin position="76"/>
        <end position="96"/>
    </location>
</feature>
<reference evidence="4" key="3">
    <citation type="submission" date="2025-08" db="UniProtKB">
        <authorList>
            <consortium name="RefSeq"/>
        </authorList>
    </citation>
    <scope>IDENTIFICATION</scope>
    <source>
        <tissue evidence="4">Whole organism</tissue>
    </source>
</reference>
<feature type="signal peptide" evidence="2">
    <location>
        <begin position="1"/>
        <end position="19"/>
    </location>
</feature>
<dbReference type="Proteomes" id="UP000694904">
    <property type="component" value="Chromosome X"/>
</dbReference>
<proteinExistence type="predicted"/>
<evidence type="ECO:0000256" key="1">
    <source>
        <dbReference type="SAM" id="MobiDB-lite"/>
    </source>
</evidence>
<reference evidence="3" key="2">
    <citation type="journal article" date="2016" name="G3 (Bethesda)">
        <title>Genome Evolution in Three Species of Cactophilic Drosophila.</title>
        <authorList>
            <person name="Sanchez-Flores A."/>
            <person name="Penazola F."/>
            <person name="Carpinteyro-Ponce J."/>
            <person name="Nazario-Yepiz N."/>
            <person name="Abreu-Goodger C."/>
            <person name="Machado C.A."/>
            <person name="Markow T.A."/>
        </authorList>
    </citation>
    <scope>NUCLEOTIDE SEQUENCE [LARGE SCALE GENOMIC DNA]</scope>
</reference>
<reference evidence="3" key="1">
    <citation type="journal article" date="1997" name="Nucleic Acids Res.">
        <title>tRNAscan-SE: a program for improved detection of transfer RNA genes in genomic sequence.</title>
        <authorList>
            <person name="Lowe T.M."/>
            <person name="Eddy S.R."/>
        </authorList>
    </citation>
    <scope>NUCLEOTIDE SEQUENCE [LARGE SCALE GENOMIC DNA]</scope>
</reference>
<protein>
    <submittedName>
        <fullName evidence="4">Predicted GPI-anchored protein 58</fullName>
    </submittedName>
</protein>
<evidence type="ECO:0000313" key="4">
    <source>
        <dbReference type="RefSeq" id="XP_017869808.1"/>
    </source>
</evidence>
<feature type="region of interest" description="Disordered" evidence="1">
    <location>
        <begin position="71"/>
        <end position="107"/>
    </location>
</feature>
<feature type="compositionally biased region" description="Low complexity" evidence="1">
    <location>
        <begin position="97"/>
        <end position="107"/>
    </location>
</feature>
<sequence length="275" mass="28992">MATSLVWLLLPLLCHGIAGQQLMYARDQRSLYELPPLDWNTVGSFSPIGLGHMTKDELLTLLEAWQDVEAETATPAPEPAETPAPPTKRPRTPAPEPAEAGPALAPGRPVTVRLPALVPVQLAAMFTPPLAGGGGGGVGIADAAEALGAAAPADIAATELDLMAQSQEDAAPRLFQFTQLPMMAAQQRSRPAQPPPVVRNTLESVDTGIAPLANLVKAKSLNARPKATPIAKESPIHQGPPLRSRFSMPPLPYVANAPGRLELVPSSQIIGDWRE</sequence>
<accession>A0ABM1PRH2</accession>
<name>A0ABM1PRH2_DROAR</name>